<evidence type="ECO:0000256" key="6">
    <source>
        <dbReference type="ARBA" id="ARBA00012228"/>
    </source>
</evidence>
<dbReference type="GO" id="GO:0005524">
    <property type="term" value="F:ATP binding"/>
    <property type="evidence" value="ECO:0007669"/>
    <property type="project" value="UniProtKB-KW"/>
</dbReference>
<dbReference type="PANTHER" id="PTHR12592">
    <property type="entry name" value="ATP-DEPENDENT (S)-NAD(P)H-HYDRATE DEHYDRATASE FAMILY MEMBER"/>
    <property type="match status" value="1"/>
</dbReference>
<keyword evidence="10" id="KW-0067">ATP-binding</keyword>
<dbReference type="Pfam" id="PF03853">
    <property type="entry name" value="YjeF_N"/>
    <property type="match status" value="1"/>
</dbReference>
<dbReference type="Gene3D" id="3.40.50.10260">
    <property type="entry name" value="YjeF N-terminal domain"/>
    <property type="match status" value="1"/>
</dbReference>
<gene>
    <name evidence="23" type="primary">nnr_5</name>
    <name evidence="23" type="ORF">SDC9_12111</name>
</gene>
<feature type="domain" description="YjeF C-terminal" evidence="21">
    <location>
        <begin position="247"/>
        <end position="540"/>
    </location>
</feature>
<evidence type="ECO:0000256" key="13">
    <source>
        <dbReference type="ARBA" id="ARBA00023027"/>
    </source>
</evidence>
<dbReference type="GO" id="GO:0052856">
    <property type="term" value="F:NAD(P)HX epimerase activity"/>
    <property type="evidence" value="ECO:0007669"/>
    <property type="project" value="UniProtKB-EC"/>
</dbReference>
<comment type="similarity">
    <text evidence="5">In the C-terminal section; belongs to the NnrD/CARKD family.</text>
</comment>
<keyword evidence="15" id="KW-0456">Lyase</keyword>
<evidence type="ECO:0000256" key="8">
    <source>
        <dbReference type="ARBA" id="ARBA00022723"/>
    </source>
</evidence>
<feature type="domain" description="YjeF N-terminal" evidence="22">
    <location>
        <begin position="10"/>
        <end position="238"/>
    </location>
</feature>
<keyword evidence="9" id="KW-0547">Nucleotide-binding</keyword>
<dbReference type="AlphaFoldDB" id="A0A644THK9"/>
<evidence type="ECO:0000256" key="5">
    <source>
        <dbReference type="ARBA" id="ARBA00009524"/>
    </source>
</evidence>
<dbReference type="EC" id="4.2.1.136" evidence="7"/>
<evidence type="ECO:0000256" key="9">
    <source>
        <dbReference type="ARBA" id="ARBA00022741"/>
    </source>
</evidence>
<evidence type="ECO:0000256" key="4">
    <source>
        <dbReference type="ARBA" id="ARBA00006001"/>
    </source>
</evidence>
<evidence type="ECO:0000256" key="12">
    <source>
        <dbReference type="ARBA" id="ARBA00022958"/>
    </source>
</evidence>
<evidence type="ECO:0000256" key="19">
    <source>
        <dbReference type="ARBA" id="ARBA00048238"/>
    </source>
</evidence>
<dbReference type="Gene3D" id="3.40.1190.20">
    <property type="match status" value="1"/>
</dbReference>
<evidence type="ECO:0000256" key="2">
    <source>
        <dbReference type="ARBA" id="ARBA00000909"/>
    </source>
</evidence>
<evidence type="ECO:0000256" key="1">
    <source>
        <dbReference type="ARBA" id="ARBA00000013"/>
    </source>
</evidence>
<evidence type="ECO:0000256" key="15">
    <source>
        <dbReference type="ARBA" id="ARBA00023239"/>
    </source>
</evidence>
<evidence type="ECO:0000256" key="20">
    <source>
        <dbReference type="ARBA" id="ARBA00049209"/>
    </source>
</evidence>
<comment type="catalytic activity">
    <reaction evidence="20">
        <text>(6S)-NADPHX + ADP = AMP + phosphate + NADPH + H(+)</text>
        <dbReference type="Rhea" id="RHEA:32235"/>
        <dbReference type="ChEBI" id="CHEBI:15378"/>
        <dbReference type="ChEBI" id="CHEBI:43474"/>
        <dbReference type="ChEBI" id="CHEBI:57783"/>
        <dbReference type="ChEBI" id="CHEBI:64076"/>
        <dbReference type="ChEBI" id="CHEBI:456215"/>
        <dbReference type="ChEBI" id="CHEBI:456216"/>
        <dbReference type="EC" id="4.2.1.136"/>
    </reaction>
</comment>
<proteinExistence type="inferred from homology"/>
<comment type="cofactor">
    <cofactor evidence="3">
        <name>K(+)</name>
        <dbReference type="ChEBI" id="CHEBI:29103"/>
    </cofactor>
</comment>
<keyword evidence="16" id="KW-0511">Multifunctional enzyme</keyword>
<reference evidence="23" key="1">
    <citation type="submission" date="2019-08" db="EMBL/GenBank/DDBJ databases">
        <authorList>
            <person name="Kucharzyk K."/>
            <person name="Murdoch R.W."/>
            <person name="Higgins S."/>
            <person name="Loffler F."/>
        </authorList>
    </citation>
    <scope>NUCLEOTIDE SEQUENCE</scope>
</reference>
<dbReference type="Pfam" id="PF01256">
    <property type="entry name" value="Carb_kinase"/>
    <property type="match status" value="1"/>
</dbReference>
<dbReference type="SUPFAM" id="SSF53613">
    <property type="entry name" value="Ribokinase-like"/>
    <property type="match status" value="1"/>
</dbReference>
<dbReference type="PIRSF" id="PIRSF017184">
    <property type="entry name" value="Nnr"/>
    <property type="match status" value="1"/>
</dbReference>
<dbReference type="GO" id="GO:0110051">
    <property type="term" value="P:metabolite repair"/>
    <property type="evidence" value="ECO:0007669"/>
    <property type="project" value="TreeGrafter"/>
</dbReference>
<dbReference type="InterPro" id="IPR004443">
    <property type="entry name" value="YjeF_N_dom"/>
</dbReference>
<evidence type="ECO:0000256" key="18">
    <source>
        <dbReference type="ARBA" id="ARBA00032624"/>
    </source>
</evidence>
<dbReference type="HAMAP" id="MF_01965">
    <property type="entry name" value="NADHX_dehydratase"/>
    <property type="match status" value="1"/>
</dbReference>
<evidence type="ECO:0000313" key="23">
    <source>
        <dbReference type="EMBL" id="MPL66436.1"/>
    </source>
</evidence>
<comment type="catalytic activity">
    <reaction evidence="19">
        <text>(6S)-NADHX + ADP = AMP + phosphate + NADH + H(+)</text>
        <dbReference type="Rhea" id="RHEA:32223"/>
        <dbReference type="ChEBI" id="CHEBI:15378"/>
        <dbReference type="ChEBI" id="CHEBI:43474"/>
        <dbReference type="ChEBI" id="CHEBI:57945"/>
        <dbReference type="ChEBI" id="CHEBI:64074"/>
        <dbReference type="ChEBI" id="CHEBI:456215"/>
        <dbReference type="ChEBI" id="CHEBI:456216"/>
        <dbReference type="EC" id="4.2.1.136"/>
    </reaction>
</comment>
<dbReference type="PROSITE" id="PS51383">
    <property type="entry name" value="YJEF_C_3"/>
    <property type="match status" value="1"/>
</dbReference>
<evidence type="ECO:0000256" key="3">
    <source>
        <dbReference type="ARBA" id="ARBA00001958"/>
    </source>
</evidence>
<sequence>MKRLLSCAESQDLDASTRKLFGLDPLLLMEKASLRLWDRLSLYIDNSAELRAKGKNLSILALCGKGDNGGDALAMLRHARSAGFGNLKAIVSSQPLSPSAQAQRGFLRSAGIPCPEWGLLGEAEKACLYAESDIVLDGVLGSGVRGAARGEALKMLEFMGTAEGSERAAPEGENQPLVVSIDLPSGLGDGWTKDLPAIKADLCLCLEPIKEICLSPSARTRCGRILSVGDVFPRDLIAEAGSSFLLEEDDLESLLEPISPESYKMSRGRVAIFAGSLGAAGAALLCAKAAIAAGAGYIYLYVDKGLYPLLACSGESFILRPLGAETEIPECDVLLAGPGWGIGEGRIPLLKALGSASERALILDADAIQILAKQPGLRASIRSPCALTPHPGEYKELLKSFGPPEEEPFSESIGALAKKLDMLVLAKSHISWIQGGNTRFVWEGMTPELGVAGSGDVLAGLFAGLLARKIARSRKVGATARFSRRALERSMEEAACAAVIAHGGAGRRLAGSSGWFDASQLVESCAMLVHGIDSREGARK</sequence>
<keyword evidence="8" id="KW-0479">Metal-binding</keyword>
<name>A0A644THK9_9ZZZZ</name>
<dbReference type="EMBL" id="VSSQ01000032">
    <property type="protein sequence ID" value="MPL66436.1"/>
    <property type="molecule type" value="Genomic_DNA"/>
</dbReference>
<dbReference type="SUPFAM" id="SSF64153">
    <property type="entry name" value="YjeF N-terminal domain-like"/>
    <property type="match status" value="1"/>
</dbReference>
<evidence type="ECO:0000256" key="11">
    <source>
        <dbReference type="ARBA" id="ARBA00022857"/>
    </source>
</evidence>
<organism evidence="23">
    <name type="scientific">bioreactor metagenome</name>
    <dbReference type="NCBI Taxonomy" id="1076179"/>
    <lineage>
        <taxon>unclassified sequences</taxon>
        <taxon>metagenomes</taxon>
        <taxon>ecological metagenomes</taxon>
    </lineage>
</organism>
<accession>A0A644THK9</accession>
<keyword evidence="12" id="KW-0630">Potassium</keyword>
<comment type="catalytic activity">
    <reaction evidence="2">
        <text>(6R)-NADPHX = (6S)-NADPHX</text>
        <dbReference type="Rhea" id="RHEA:32227"/>
        <dbReference type="ChEBI" id="CHEBI:64076"/>
        <dbReference type="ChEBI" id="CHEBI:64077"/>
        <dbReference type="EC" id="5.1.99.6"/>
    </reaction>
</comment>
<dbReference type="InterPro" id="IPR029056">
    <property type="entry name" value="Ribokinase-like"/>
</dbReference>
<dbReference type="GO" id="GO:0052855">
    <property type="term" value="F:ADP-dependent NAD(P)H-hydrate dehydratase activity"/>
    <property type="evidence" value="ECO:0007669"/>
    <property type="project" value="UniProtKB-EC"/>
</dbReference>
<evidence type="ECO:0000256" key="17">
    <source>
        <dbReference type="ARBA" id="ARBA00025153"/>
    </source>
</evidence>
<evidence type="ECO:0000259" key="21">
    <source>
        <dbReference type="PROSITE" id="PS51383"/>
    </source>
</evidence>
<keyword evidence="11" id="KW-0521">NADP</keyword>
<evidence type="ECO:0000256" key="7">
    <source>
        <dbReference type="ARBA" id="ARBA00013129"/>
    </source>
</evidence>
<dbReference type="PANTHER" id="PTHR12592:SF0">
    <property type="entry name" value="ATP-DEPENDENT (S)-NAD(P)H-HYDRATE DEHYDRATASE"/>
    <property type="match status" value="1"/>
</dbReference>
<evidence type="ECO:0000259" key="22">
    <source>
        <dbReference type="PROSITE" id="PS51385"/>
    </source>
</evidence>
<dbReference type="EC" id="5.1.99.6" evidence="6"/>
<evidence type="ECO:0000256" key="16">
    <source>
        <dbReference type="ARBA" id="ARBA00023268"/>
    </source>
</evidence>
<dbReference type="InterPro" id="IPR000631">
    <property type="entry name" value="CARKD"/>
</dbReference>
<comment type="caution">
    <text evidence="23">The sequence shown here is derived from an EMBL/GenBank/DDBJ whole genome shotgun (WGS) entry which is preliminary data.</text>
</comment>
<evidence type="ECO:0000256" key="14">
    <source>
        <dbReference type="ARBA" id="ARBA00023235"/>
    </source>
</evidence>
<dbReference type="PROSITE" id="PS51385">
    <property type="entry name" value="YJEF_N"/>
    <property type="match status" value="1"/>
</dbReference>
<keyword evidence="14" id="KW-0413">Isomerase</keyword>
<dbReference type="InterPro" id="IPR036652">
    <property type="entry name" value="YjeF_N_dom_sf"/>
</dbReference>
<keyword evidence="13" id="KW-0520">NAD</keyword>
<evidence type="ECO:0000256" key="10">
    <source>
        <dbReference type="ARBA" id="ARBA00022840"/>
    </source>
</evidence>
<dbReference type="GO" id="GO:0046872">
    <property type="term" value="F:metal ion binding"/>
    <property type="evidence" value="ECO:0007669"/>
    <property type="project" value="UniProtKB-KW"/>
</dbReference>
<comment type="function">
    <text evidence="17">Bifunctional enzyme that catalyzes the epimerization of the S- and R-forms of NAD(P)HX and the dehydration of the S-form of NAD(P)HX at the expense of ADP, which is converted to AMP. This allows the repair of both epimers of NAD(P)HX, a damaged form of NAD(P)H that is a result of enzymatic or heat-dependent hydration.</text>
</comment>
<comment type="catalytic activity">
    <reaction evidence="1">
        <text>(6R)-NADHX = (6S)-NADHX</text>
        <dbReference type="Rhea" id="RHEA:32215"/>
        <dbReference type="ChEBI" id="CHEBI:64074"/>
        <dbReference type="ChEBI" id="CHEBI:64075"/>
        <dbReference type="EC" id="5.1.99.6"/>
    </reaction>
</comment>
<dbReference type="InterPro" id="IPR030677">
    <property type="entry name" value="Nnr"/>
</dbReference>
<protein>
    <recommendedName>
        <fullName evidence="18">Nicotinamide nucleotide repair protein</fullName>
        <ecNumber evidence="7">4.2.1.136</ecNumber>
        <ecNumber evidence="6">5.1.99.6</ecNumber>
    </recommendedName>
</protein>
<comment type="similarity">
    <text evidence="4">In the N-terminal section; belongs to the NnrE/AIBP family.</text>
</comment>